<dbReference type="PANTHER" id="PTHR34606:SF4">
    <property type="entry name" value="OUTER MEMBRANE LIPOPROTEIN DOLP"/>
    <property type="match status" value="1"/>
</dbReference>
<gene>
    <name evidence="3" type="ORF">HDF10_000579</name>
</gene>
<proteinExistence type="predicted"/>
<feature type="domain" description="BON" evidence="2">
    <location>
        <begin position="186"/>
        <end position="260"/>
    </location>
</feature>
<dbReference type="PANTHER" id="PTHR34606">
    <property type="entry name" value="BON DOMAIN-CONTAINING PROTEIN"/>
    <property type="match status" value="1"/>
</dbReference>
<dbReference type="Pfam" id="PF04972">
    <property type="entry name" value="BON"/>
    <property type="match status" value="3"/>
</dbReference>
<dbReference type="EMBL" id="JACHDZ010000001">
    <property type="protein sequence ID" value="MBB5342629.1"/>
    <property type="molecule type" value="Genomic_DNA"/>
</dbReference>
<feature type="domain" description="BON" evidence="2">
    <location>
        <begin position="110"/>
        <end position="182"/>
    </location>
</feature>
<dbReference type="AlphaFoldDB" id="A0A7W8J797"/>
<evidence type="ECO:0000313" key="4">
    <source>
        <dbReference type="Proteomes" id="UP000569092"/>
    </source>
</evidence>
<evidence type="ECO:0000313" key="3">
    <source>
        <dbReference type="EMBL" id="MBB5342629.1"/>
    </source>
</evidence>
<comment type="caution">
    <text evidence="3">The sequence shown here is derived from an EMBL/GenBank/DDBJ whole genome shotgun (WGS) entry which is preliminary data.</text>
</comment>
<keyword evidence="1" id="KW-0732">Signal</keyword>
<evidence type="ECO:0000259" key="2">
    <source>
        <dbReference type="PROSITE" id="PS50914"/>
    </source>
</evidence>
<dbReference type="Gene3D" id="3.30.1340.30">
    <property type="match status" value="3"/>
</dbReference>
<name>A0A7W8J797_9BACT</name>
<evidence type="ECO:0000256" key="1">
    <source>
        <dbReference type="SAM" id="SignalP"/>
    </source>
</evidence>
<dbReference type="InterPro" id="IPR051686">
    <property type="entry name" value="Lipoprotein_DolP"/>
</dbReference>
<reference evidence="3 4" key="1">
    <citation type="submission" date="2020-08" db="EMBL/GenBank/DDBJ databases">
        <title>Genomic Encyclopedia of Type Strains, Phase IV (KMG-V): Genome sequencing to study the core and pangenomes of soil and plant-associated prokaryotes.</title>
        <authorList>
            <person name="Whitman W."/>
        </authorList>
    </citation>
    <scope>NUCLEOTIDE SEQUENCE [LARGE SCALE GENOMIC DNA]</scope>
    <source>
        <strain evidence="3 4">M8US30</strain>
    </source>
</reference>
<sequence length="268" mass="28128">MSGMKNFACVGVLGFAGLAMLGGASRGVAQSAPGNVASGPNDAQIQADVTKALDNKRFKDVKSSVQNGVVKLTGTVELYSAKLDADDRAHHRQNVKGVENQIEVAGPEVDDVTLRNKLAEKLAYDRVGYGTTAFNAFTIGVEKGVVTLGGTAYGPTDKDSALSLAENYPGVKDVIDNVEVAPVSPMDDRIRLAEARSIYGFPQLNKYAIDPAKPIRITVVNGNVTLSGVVDSQSDKDVANIRANGVPGVFKVVNNLEVVGGEAEKPAK</sequence>
<protein>
    <submittedName>
        <fullName evidence="3">Osmotically-inducible protein OsmY</fullName>
    </submittedName>
</protein>
<accession>A0A7W8J797</accession>
<feature type="signal peptide" evidence="1">
    <location>
        <begin position="1"/>
        <end position="21"/>
    </location>
</feature>
<dbReference type="InterPro" id="IPR007055">
    <property type="entry name" value="BON_dom"/>
</dbReference>
<organism evidence="3 4">
    <name type="scientific">Tunturiibacter lichenicola</name>
    <dbReference type="NCBI Taxonomy" id="2051959"/>
    <lineage>
        <taxon>Bacteria</taxon>
        <taxon>Pseudomonadati</taxon>
        <taxon>Acidobacteriota</taxon>
        <taxon>Terriglobia</taxon>
        <taxon>Terriglobales</taxon>
        <taxon>Acidobacteriaceae</taxon>
        <taxon>Tunturiibacter</taxon>
    </lineage>
</organism>
<feature type="chain" id="PRO_5030892945" evidence="1">
    <location>
        <begin position="22"/>
        <end position="268"/>
    </location>
</feature>
<dbReference type="Proteomes" id="UP000569092">
    <property type="component" value="Unassembled WGS sequence"/>
</dbReference>
<dbReference type="PROSITE" id="PS50914">
    <property type="entry name" value="BON"/>
    <property type="match status" value="2"/>
</dbReference>